<accession>A0AAW9SAX9</accession>
<gene>
    <name evidence="4" type="ORF">AAG747_19485</name>
</gene>
<dbReference type="AlphaFoldDB" id="A0AAW9SAX9"/>
<dbReference type="GO" id="GO:0006367">
    <property type="term" value="P:transcription initiation at RNA polymerase II promoter"/>
    <property type="evidence" value="ECO:0007669"/>
    <property type="project" value="TreeGrafter"/>
</dbReference>
<dbReference type="InterPro" id="IPR001680">
    <property type="entry name" value="WD40_rpt"/>
</dbReference>
<dbReference type="InterPro" id="IPR015943">
    <property type="entry name" value="WD40/YVTN_repeat-like_dom_sf"/>
</dbReference>
<dbReference type="PROSITE" id="PS50082">
    <property type="entry name" value="WD_REPEATS_2"/>
    <property type="match status" value="4"/>
</dbReference>
<dbReference type="RefSeq" id="WP_346822890.1">
    <property type="nucleotide sequence ID" value="NZ_JBDKWZ010000012.1"/>
</dbReference>
<evidence type="ECO:0000313" key="5">
    <source>
        <dbReference type="Proteomes" id="UP001403385"/>
    </source>
</evidence>
<dbReference type="PANTHER" id="PTHR19879">
    <property type="entry name" value="TRANSCRIPTION INITIATION FACTOR TFIID"/>
    <property type="match status" value="1"/>
</dbReference>
<dbReference type="SUPFAM" id="SSF50978">
    <property type="entry name" value="WD40 repeat-like"/>
    <property type="match status" value="1"/>
</dbReference>
<dbReference type="PROSITE" id="PS00678">
    <property type="entry name" value="WD_REPEATS_1"/>
    <property type="match status" value="1"/>
</dbReference>
<dbReference type="InterPro" id="IPR019775">
    <property type="entry name" value="WD40_repeat_CS"/>
</dbReference>
<evidence type="ECO:0000256" key="2">
    <source>
        <dbReference type="ARBA" id="ARBA00022737"/>
    </source>
</evidence>
<keyword evidence="1 3" id="KW-0853">WD repeat</keyword>
<proteinExistence type="predicted"/>
<dbReference type="EMBL" id="JBDKWZ010000012">
    <property type="protein sequence ID" value="MEN7550111.1"/>
    <property type="molecule type" value="Genomic_DNA"/>
</dbReference>
<evidence type="ECO:0000313" key="4">
    <source>
        <dbReference type="EMBL" id="MEN7550111.1"/>
    </source>
</evidence>
<dbReference type="Gene3D" id="2.130.10.10">
    <property type="entry name" value="YVTN repeat-like/Quinoprotein amine dehydrogenase"/>
    <property type="match status" value="2"/>
</dbReference>
<keyword evidence="5" id="KW-1185">Reference proteome</keyword>
<feature type="repeat" description="WD" evidence="3">
    <location>
        <begin position="123"/>
        <end position="157"/>
    </location>
</feature>
<feature type="repeat" description="WD" evidence="3">
    <location>
        <begin position="199"/>
        <end position="241"/>
    </location>
</feature>
<feature type="repeat" description="WD" evidence="3">
    <location>
        <begin position="33"/>
        <end position="67"/>
    </location>
</feature>
<comment type="caution">
    <text evidence="4">The sequence shown here is derived from an EMBL/GenBank/DDBJ whole genome shotgun (WGS) entry which is preliminary data.</text>
</comment>
<evidence type="ECO:0000256" key="3">
    <source>
        <dbReference type="PROSITE-ProRule" id="PRU00221"/>
    </source>
</evidence>
<evidence type="ECO:0000256" key="1">
    <source>
        <dbReference type="ARBA" id="ARBA00022574"/>
    </source>
</evidence>
<dbReference type="PROSITE" id="PS50294">
    <property type="entry name" value="WD_REPEATS_REGION"/>
    <property type="match status" value="2"/>
</dbReference>
<name>A0AAW9SAX9_9BACT</name>
<feature type="repeat" description="WD" evidence="3">
    <location>
        <begin position="68"/>
        <end position="109"/>
    </location>
</feature>
<sequence>MKAPIFILLFLHFSGISFAQNRLKLPLPDQATVLQLASSPNGQYLAAAYQNHTIGLWDIPSGKLLRLIPAHKDMINDLRFSPDGKTFASSSRDHTAKIWTCPSGQKRQAFGENFQPGQRDYDIQAIAYSSDGKWLATGSKSMRIRIYDTSSGQQVKTLRAPAMVHSLQFDTNDQQLLVGFHDGITSLMDLASEQEVAQYSKHTGQVISVSFHPDSQPLLATAGSDKIIQLWNTQQQELLFTLHHSNPLLSITFHPKGQYLFALEGHHFQGWNLQTGKPAYQFSFPDKELSALTISQDGQQVVLGSATGEILFLNAYTGELSRSLPRPKDEHPFVSSISDSFEE</sequence>
<dbReference type="Proteomes" id="UP001403385">
    <property type="component" value="Unassembled WGS sequence"/>
</dbReference>
<dbReference type="PANTHER" id="PTHR19879:SF9">
    <property type="entry name" value="TRANSCRIPTION INITIATION FACTOR TFIID SUBUNIT 5"/>
    <property type="match status" value="1"/>
</dbReference>
<dbReference type="CDD" id="cd00200">
    <property type="entry name" value="WD40"/>
    <property type="match status" value="1"/>
</dbReference>
<dbReference type="SMART" id="SM00320">
    <property type="entry name" value="WD40"/>
    <property type="match status" value="7"/>
</dbReference>
<reference evidence="4 5" key="1">
    <citation type="submission" date="2024-04" db="EMBL/GenBank/DDBJ databases">
        <title>Novel genus in family Flammeovirgaceae.</title>
        <authorList>
            <person name="Nguyen T.H."/>
            <person name="Vuong T.Q."/>
            <person name="Le H."/>
            <person name="Kim S.-G."/>
        </authorList>
    </citation>
    <scope>NUCLEOTIDE SEQUENCE [LARGE SCALE GENOMIC DNA]</scope>
    <source>
        <strain evidence="4 5">JCM 23209</strain>
    </source>
</reference>
<organism evidence="4 5">
    <name type="scientific">Rapidithrix thailandica</name>
    <dbReference type="NCBI Taxonomy" id="413964"/>
    <lineage>
        <taxon>Bacteria</taxon>
        <taxon>Pseudomonadati</taxon>
        <taxon>Bacteroidota</taxon>
        <taxon>Cytophagia</taxon>
        <taxon>Cytophagales</taxon>
        <taxon>Flammeovirgaceae</taxon>
        <taxon>Rapidithrix</taxon>
    </lineage>
</organism>
<protein>
    <submittedName>
        <fullName evidence="4">WD40 repeat domain-containing protein</fullName>
    </submittedName>
</protein>
<dbReference type="InterPro" id="IPR036322">
    <property type="entry name" value="WD40_repeat_dom_sf"/>
</dbReference>
<dbReference type="Pfam" id="PF00400">
    <property type="entry name" value="WD40"/>
    <property type="match status" value="4"/>
</dbReference>
<keyword evidence="2" id="KW-0677">Repeat</keyword>